<organism evidence="3 4">
    <name type="scientific">Photobacterium rosenbergii</name>
    <dbReference type="NCBI Taxonomy" id="294936"/>
    <lineage>
        <taxon>Bacteria</taxon>
        <taxon>Pseudomonadati</taxon>
        <taxon>Pseudomonadota</taxon>
        <taxon>Gammaproteobacteria</taxon>
        <taxon>Vibrionales</taxon>
        <taxon>Vibrionaceae</taxon>
        <taxon>Photobacterium</taxon>
    </lineage>
</organism>
<proteinExistence type="predicted"/>
<feature type="chain" id="PRO_5015680582" evidence="2">
    <location>
        <begin position="40"/>
        <end position="188"/>
    </location>
</feature>
<evidence type="ECO:0000256" key="2">
    <source>
        <dbReference type="SAM" id="SignalP"/>
    </source>
</evidence>
<comment type="caution">
    <text evidence="3">The sequence shown here is derived from an EMBL/GenBank/DDBJ whole genome shotgun (WGS) entry which is preliminary data.</text>
</comment>
<dbReference type="EMBL" id="PYMB01000003">
    <property type="protein sequence ID" value="PSW13581.1"/>
    <property type="molecule type" value="Genomic_DNA"/>
</dbReference>
<name>A0A2T3NGD6_9GAMM</name>
<evidence type="ECO:0000313" key="4">
    <source>
        <dbReference type="Proteomes" id="UP000241346"/>
    </source>
</evidence>
<dbReference type="RefSeq" id="WP_107298402.1">
    <property type="nucleotide sequence ID" value="NZ_PYMB01000003.1"/>
</dbReference>
<reference evidence="3 4" key="1">
    <citation type="submission" date="2018-03" db="EMBL/GenBank/DDBJ databases">
        <title>Whole genome sequencing of Histamine producing bacteria.</title>
        <authorList>
            <person name="Butler K."/>
        </authorList>
    </citation>
    <scope>NUCLEOTIDE SEQUENCE [LARGE SCALE GENOMIC DNA]</scope>
    <source>
        <strain evidence="3 4">DSM 19138</strain>
    </source>
</reference>
<protein>
    <submittedName>
        <fullName evidence="3">Uncharacterized protein</fullName>
    </submittedName>
</protein>
<gene>
    <name evidence="3" type="ORF">C9J01_12210</name>
</gene>
<dbReference type="Proteomes" id="UP000241346">
    <property type="component" value="Unassembled WGS sequence"/>
</dbReference>
<keyword evidence="1" id="KW-0175">Coiled coil</keyword>
<evidence type="ECO:0000313" key="3">
    <source>
        <dbReference type="EMBL" id="PSW13581.1"/>
    </source>
</evidence>
<feature type="coiled-coil region" evidence="1">
    <location>
        <begin position="110"/>
        <end position="144"/>
    </location>
</feature>
<accession>A0A2T3NGD6</accession>
<sequence length="188" mass="21146">MQNSKTRTQQQPNSVFNLMKYALPLMLVTLFAFSPASKASDAATDTVASQKEVTHRINAIQRDLTSIRQQTLQAHPELVEQAKAFEAAYKEKAKEIGYNPDDFVSQAQEIQDKVRNAETSEEEREALIKEFAAAKRQLAEQRESILADEKLMAMQEKLQADTFAAMKASNPETENLIQELNGLLESLQ</sequence>
<dbReference type="AlphaFoldDB" id="A0A2T3NGD6"/>
<feature type="signal peptide" evidence="2">
    <location>
        <begin position="1"/>
        <end position="39"/>
    </location>
</feature>
<dbReference type="OrthoDB" id="5814640at2"/>
<evidence type="ECO:0000256" key="1">
    <source>
        <dbReference type="SAM" id="Coils"/>
    </source>
</evidence>
<keyword evidence="2" id="KW-0732">Signal</keyword>